<name>A0A1B7Z3T9_9FLAO</name>
<dbReference type="Pfam" id="PF12867">
    <property type="entry name" value="DinB_2"/>
    <property type="match status" value="1"/>
</dbReference>
<keyword evidence="3" id="KW-1185">Reference proteome</keyword>
<dbReference type="Gene3D" id="1.20.120.450">
    <property type="entry name" value="dinb family like domain"/>
    <property type="match status" value="1"/>
</dbReference>
<evidence type="ECO:0000313" key="2">
    <source>
        <dbReference type="EMBL" id="OBR37392.1"/>
    </source>
</evidence>
<evidence type="ECO:0000313" key="3">
    <source>
        <dbReference type="Proteomes" id="UP000092164"/>
    </source>
</evidence>
<protein>
    <submittedName>
        <fullName evidence="2">Damage-inducible protein DinB</fullName>
    </submittedName>
</protein>
<dbReference type="OrthoDB" id="4295522at2"/>
<dbReference type="AlphaFoldDB" id="A0A1B7Z3T9"/>
<sequence>MTESLFEITLQNRRNLHTILTKTPKEKLLRIPEGFNNNIFWNIAHTVVTQQILQYKFSGLQMHVPITLVDKFKKGTVPDGSATDEEIKMVANFLISTAEWLKEDYEANLFQNFQEYTTSARVTLKNIDDAIAFNLFHEGLHIGAIILLLKHVN</sequence>
<gene>
    <name evidence="2" type="ORF">A9200_06995</name>
</gene>
<dbReference type="RefSeq" id="WP_068485382.1">
    <property type="nucleotide sequence ID" value="NZ_CP018760.1"/>
</dbReference>
<comment type="caution">
    <text evidence="2">The sequence shown here is derived from an EMBL/GenBank/DDBJ whole genome shotgun (WGS) entry which is preliminary data.</text>
</comment>
<dbReference type="EMBL" id="LZFP01000034">
    <property type="protein sequence ID" value="OBR37392.1"/>
    <property type="molecule type" value="Genomic_DNA"/>
</dbReference>
<organism evidence="2 3">
    <name type="scientific">Maribacter hydrothermalis</name>
    <dbReference type="NCBI Taxonomy" id="1836467"/>
    <lineage>
        <taxon>Bacteria</taxon>
        <taxon>Pseudomonadati</taxon>
        <taxon>Bacteroidota</taxon>
        <taxon>Flavobacteriia</taxon>
        <taxon>Flavobacteriales</taxon>
        <taxon>Flavobacteriaceae</taxon>
        <taxon>Maribacter</taxon>
    </lineage>
</organism>
<accession>A0A1B7Z3T9</accession>
<evidence type="ECO:0000259" key="1">
    <source>
        <dbReference type="Pfam" id="PF12867"/>
    </source>
</evidence>
<reference evidence="3" key="1">
    <citation type="submission" date="2016-06" db="EMBL/GenBank/DDBJ databases">
        <authorList>
            <person name="Zhan P."/>
        </authorList>
    </citation>
    <scope>NUCLEOTIDE SEQUENCE [LARGE SCALE GENOMIC DNA]</scope>
    <source>
        <strain evidence="3">T28</strain>
    </source>
</reference>
<dbReference type="STRING" id="1836467.BTR34_07245"/>
<dbReference type="KEGG" id="mart:BTR34_07245"/>
<proteinExistence type="predicted"/>
<dbReference type="InterPro" id="IPR024775">
    <property type="entry name" value="DinB-like"/>
</dbReference>
<feature type="domain" description="DinB-like" evidence="1">
    <location>
        <begin position="11"/>
        <end position="145"/>
    </location>
</feature>
<dbReference type="Proteomes" id="UP000092164">
    <property type="component" value="Unassembled WGS sequence"/>
</dbReference>
<dbReference type="SUPFAM" id="SSF109854">
    <property type="entry name" value="DinB/YfiT-like putative metalloenzymes"/>
    <property type="match status" value="1"/>
</dbReference>
<dbReference type="InterPro" id="IPR034660">
    <property type="entry name" value="DinB/YfiT-like"/>
</dbReference>